<evidence type="ECO:0000256" key="3">
    <source>
        <dbReference type="ARBA" id="ARBA00022771"/>
    </source>
</evidence>
<dbReference type="SMART" id="SM00105">
    <property type="entry name" value="ArfGap"/>
    <property type="match status" value="1"/>
</dbReference>
<dbReference type="Proteomes" id="UP000053611">
    <property type="component" value="Unassembled WGS sequence"/>
</dbReference>
<dbReference type="Gene3D" id="1.10.220.150">
    <property type="entry name" value="Arf GTPase activating protein"/>
    <property type="match status" value="1"/>
</dbReference>
<feature type="region of interest" description="Disordered" evidence="6">
    <location>
        <begin position="81"/>
        <end position="106"/>
    </location>
</feature>
<organism evidence="8 9">
    <name type="scientific">Cutaneotrichosporon oleaginosum</name>
    <dbReference type="NCBI Taxonomy" id="879819"/>
    <lineage>
        <taxon>Eukaryota</taxon>
        <taxon>Fungi</taxon>
        <taxon>Dikarya</taxon>
        <taxon>Basidiomycota</taxon>
        <taxon>Agaricomycotina</taxon>
        <taxon>Tremellomycetes</taxon>
        <taxon>Trichosporonales</taxon>
        <taxon>Trichosporonaceae</taxon>
        <taxon>Cutaneotrichosporon</taxon>
    </lineage>
</organism>
<feature type="compositionally biased region" description="Polar residues" evidence="6">
    <location>
        <begin position="218"/>
        <end position="227"/>
    </location>
</feature>
<proteinExistence type="predicted"/>
<feature type="compositionally biased region" description="Low complexity" evidence="6">
    <location>
        <begin position="162"/>
        <end position="206"/>
    </location>
</feature>
<dbReference type="InterPro" id="IPR001164">
    <property type="entry name" value="ArfGAP_dom"/>
</dbReference>
<dbReference type="RefSeq" id="XP_018275623.1">
    <property type="nucleotide sequence ID" value="XM_018424403.1"/>
</dbReference>
<dbReference type="SUPFAM" id="SSF57863">
    <property type="entry name" value="ArfGap/RecO-like zinc finger"/>
    <property type="match status" value="1"/>
</dbReference>
<keyword evidence="1" id="KW-0343">GTPase activation</keyword>
<dbReference type="Pfam" id="PF01412">
    <property type="entry name" value="ArfGap"/>
    <property type="match status" value="1"/>
</dbReference>
<sequence>MNAQQRIERQLEEVLKMPGNDRCADCRAAAPRWASVNLGIFLCVTCASIHRKMGTHRSRVKSCTLDEWTREQVMGMKEMGNIKSNAIYNPDPKRNPPPATVSDERDSEIQKFIRRKYELGAFKAGAGRDLASASVNSRTQALQARGLAPPKSSTPPPPDTNRSLPALPPGSSRRPARSNSNAPVWSSLGQSNTGSSSSSSSNSLAPPVTPAALPPRSASHSSPNQAPSLLKPAQGEQRNGDLLVDTGGSSSSTRPLQLAGFPTVPAAPAVLPLPSPNGPAPSPLALGQQAFFQQFSPTAAPSNNPFAMQYGQTLSPMGAPYMQTHMGNQLGMNGMSMGNMTMGMGGMGMGMGMGMMGSSPNGMSMQQGMNSAGMGMNGSMAGAMGNGMGGVQMAQPVQYQQQQYWQSGYM</sequence>
<dbReference type="InterPro" id="IPR037278">
    <property type="entry name" value="ARFGAP/RecO"/>
</dbReference>
<dbReference type="OrthoDB" id="10266696at2759"/>
<evidence type="ECO:0000256" key="1">
    <source>
        <dbReference type="ARBA" id="ARBA00022468"/>
    </source>
</evidence>
<accession>A0A0J0XDI6</accession>
<dbReference type="PANTHER" id="PTHR45705">
    <property type="entry name" value="FI20236P1"/>
    <property type="match status" value="1"/>
</dbReference>
<dbReference type="PANTHER" id="PTHR45705:SF1">
    <property type="entry name" value="FI20236P1"/>
    <property type="match status" value="1"/>
</dbReference>
<evidence type="ECO:0000313" key="8">
    <source>
        <dbReference type="EMBL" id="KLT39132.1"/>
    </source>
</evidence>
<keyword evidence="4" id="KW-0862">Zinc</keyword>
<evidence type="ECO:0000256" key="5">
    <source>
        <dbReference type="PROSITE-ProRule" id="PRU00288"/>
    </source>
</evidence>
<dbReference type="PRINTS" id="PR00405">
    <property type="entry name" value="REVINTRACTNG"/>
</dbReference>
<dbReference type="InterPro" id="IPR051718">
    <property type="entry name" value="ARF_GTPase-activating"/>
</dbReference>
<evidence type="ECO:0000313" key="9">
    <source>
        <dbReference type="Proteomes" id="UP000053611"/>
    </source>
</evidence>
<dbReference type="EMBL" id="KQ087269">
    <property type="protein sequence ID" value="KLT39132.1"/>
    <property type="molecule type" value="Genomic_DNA"/>
</dbReference>
<gene>
    <name evidence="8" type="ORF">CC85DRAFT_288847</name>
</gene>
<keyword evidence="2" id="KW-0479">Metal-binding</keyword>
<dbReference type="GO" id="GO:0005737">
    <property type="term" value="C:cytoplasm"/>
    <property type="evidence" value="ECO:0007669"/>
    <property type="project" value="TreeGrafter"/>
</dbReference>
<dbReference type="FunFam" id="1.10.220.150:FF:000009">
    <property type="entry name" value="stromal membrane-associated protein 1 isoform X1"/>
    <property type="match status" value="1"/>
</dbReference>
<dbReference type="GO" id="GO:0005096">
    <property type="term" value="F:GTPase activator activity"/>
    <property type="evidence" value="ECO:0007669"/>
    <property type="project" value="UniProtKB-KW"/>
</dbReference>
<dbReference type="GO" id="GO:0008270">
    <property type="term" value="F:zinc ion binding"/>
    <property type="evidence" value="ECO:0007669"/>
    <property type="project" value="UniProtKB-KW"/>
</dbReference>
<keyword evidence="9" id="KW-1185">Reference proteome</keyword>
<evidence type="ECO:0000256" key="6">
    <source>
        <dbReference type="SAM" id="MobiDB-lite"/>
    </source>
</evidence>
<evidence type="ECO:0000256" key="2">
    <source>
        <dbReference type="ARBA" id="ARBA00022723"/>
    </source>
</evidence>
<protein>
    <submittedName>
        <fullName evidence="8">ArfGap-domain-containing protein</fullName>
    </submittedName>
</protein>
<dbReference type="InterPro" id="IPR038508">
    <property type="entry name" value="ArfGAP_dom_sf"/>
</dbReference>
<dbReference type="AlphaFoldDB" id="A0A0J0XDI6"/>
<dbReference type="CDD" id="cd08204">
    <property type="entry name" value="ArfGap"/>
    <property type="match status" value="1"/>
</dbReference>
<name>A0A0J0XDI6_9TREE</name>
<dbReference type="PROSITE" id="PS50115">
    <property type="entry name" value="ARFGAP"/>
    <property type="match status" value="1"/>
</dbReference>
<dbReference type="GeneID" id="28985006"/>
<evidence type="ECO:0000259" key="7">
    <source>
        <dbReference type="PROSITE" id="PS50115"/>
    </source>
</evidence>
<evidence type="ECO:0000256" key="4">
    <source>
        <dbReference type="ARBA" id="ARBA00022833"/>
    </source>
</evidence>
<feature type="domain" description="Arf-GAP" evidence="7">
    <location>
        <begin position="8"/>
        <end position="130"/>
    </location>
</feature>
<keyword evidence="3 5" id="KW-0863">Zinc-finger</keyword>
<feature type="region of interest" description="Disordered" evidence="6">
    <location>
        <begin position="134"/>
        <end position="257"/>
    </location>
</feature>
<dbReference type="STRING" id="879819.A0A0J0XDI6"/>
<reference evidence="8 9" key="1">
    <citation type="submission" date="2015-03" db="EMBL/GenBank/DDBJ databases">
        <title>Genomics and transcriptomics of the oil-accumulating basidiomycete yeast T. oleaginosus allow insights into substrate utilization and the diverse evolutionary trajectories of mating systems in fungi.</title>
        <authorList>
            <consortium name="DOE Joint Genome Institute"/>
            <person name="Kourist R."/>
            <person name="Kracht O."/>
            <person name="Bracharz F."/>
            <person name="Lipzen A."/>
            <person name="Nolan M."/>
            <person name="Ohm R."/>
            <person name="Grigoriev I."/>
            <person name="Sun S."/>
            <person name="Heitman J."/>
            <person name="Bruck T."/>
            <person name="Nowrousian M."/>
        </authorList>
    </citation>
    <scope>NUCLEOTIDE SEQUENCE [LARGE SCALE GENOMIC DNA]</scope>
    <source>
        <strain evidence="8 9">IBC0246</strain>
    </source>
</reference>